<sequence length="165" mass="17916">MPLVRTPEDLQSYLEQHGIEARLFRPAGETPTVEAAARAIGCTPEQVIKSVLFMVKRNNRREPALVLVAGTAPISYRALGEVFGVGRKKVRMATPDEVIAYTGYPVGGVPPFGHPQPLPTFVDQTVLAQPILYAGGGDDRTMMEISRETLLRITRATVIDVTSAS</sequence>
<dbReference type="InterPro" id="IPR036754">
    <property type="entry name" value="YbaK/aa-tRNA-synt-asso_dom_sf"/>
</dbReference>
<dbReference type="Pfam" id="PF04073">
    <property type="entry name" value="tRNA_edit"/>
    <property type="match status" value="1"/>
</dbReference>
<feature type="domain" description="YbaK/aminoacyl-tRNA synthetase-associated" evidence="1">
    <location>
        <begin position="29"/>
        <end position="152"/>
    </location>
</feature>
<dbReference type="SUPFAM" id="SSF55826">
    <property type="entry name" value="YbaK/ProRS associated domain"/>
    <property type="match status" value="1"/>
</dbReference>
<dbReference type="InterPro" id="IPR007214">
    <property type="entry name" value="YbaK/aa-tRNA-synth-assoc-dom"/>
</dbReference>
<comment type="caution">
    <text evidence="2">The sequence shown here is derived from an EMBL/GenBank/DDBJ whole genome shotgun (WGS) entry which is preliminary data.</text>
</comment>
<reference evidence="2 4" key="1">
    <citation type="journal article" date="2015" name="Genome Announc.">
        <title>Draft Genome Sequence of a Heterotrophic Facultative Anaerobic Thermophilic Bacterium, Ardenticatena maritima Strain 110ST.</title>
        <authorList>
            <person name="Kawaichi S."/>
            <person name="Yoshida T."/>
            <person name="Sako Y."/>
            <person name="Nakamura R."/>
        </authorList>
    </citation>
    <scope>NUCLEOTIDE SEQUENCE [LARGE SCALE GENOMIC DNA]</scope>
    <source>
        <strain evidence="2 4">110S</strain>
    </source>
</reference>
<reference evidence="4" key="3">
    <citation type="submission" date="2015-08" db="EMBL/GenBank/DDBJ databases">
        <title>Draft Genome Sequence of a Heterotrophic Facultative Anaerobic Bacterium Ardenticatena maritima Strain 110S.</title>
        <authorList>
            <person name="Kawaichi S."/>
            <person name="Yoshida T."/>
            <person name="Sako Y."/>
            <person name="Nakamura R."/>
        </authorList>
    </citation>
    <scope>NUCLEOTIDE SEQUENCE [LARGE SCALE GENOMIC DNA]</scope>
    <source>
        <strain evidence="4">110S</strain>
    </source>
</reference>
<dbReference type="InParanoid" id="A0A0N0RF79"/>
<accession>A0A0N0RF79</accession>
<dbReference type="FunCoup" id="A0A0N0RF79">
    <property type="interactions" value="4"/>
</dbReference>
<dbReference type="RefSeq" id="WP_054491610.1">
    <property type="nucleotide sequence ID" value="NZ_BBZA01000004.1"/>
</dbReference>
<dbReference type="OrthoDB" id="9798760at2"/>
<evidence type="ECO:0000313" key="2">
    <source>
        <dbReference type="EMBL" id="GAP61658.1"/>
    </source>
</evidence>
<name>A0A0N0RF79_9CHLR</name>
<dbReference type="EMBL" id="BBZA01000004">
    <property type="protein sequence ID" value="GAP61658.1"/>
    <property type="molecule type" value="Genomic_DNA"/>
</dbReference>
<protein>
    <recommendedName>
        <fullName evidence="1">YbaK/aminoacyl-tRNA synthetase-associated domain-containing protein</fullName>
    </recommendedName>
</protein>
<evidence type="ECO:0000313" key="4">
    <source>
        <dbReference type="Proteomes" id="UP000037784"/>
    </source>
</evidence>
<dbReference type="Proteomes" id="UP000050502">
    <property type="component" value="Unassembled WGS sequence"/>
</dbReference>
<dbReference type="EMBL" id="LGKN01000005">
    <property type="protein sequence ID" value="KPL87638.1"/>
    <property type="molecule type" value="Genomic_DNA"/>
</dbReference>
<keyword evidence="4" id="KW-1185">Reference proteome</keyword>
<evidence type="ECO:0000313" key="3">
    <source>
        <dbReference type="EMBL" id="KPL87638.1"/>
    </source>
</evidence>
<dbReference type="GO" id="GO:0002161">
    <property type="term" value="F:aminoacyl-tRNA deacylase activity"/>
    <property type="evidence" value="ECO:0007669"/>
    <property type="project" value="InterPro"/>
</dbReference>
<dbReference type="PANTHER" id="PTHR30411">
    <property type="entry name" value="CYTOPLASMIC PROTEIN"/>
    <property type="match status" value="1"/>
</dbReference>
<dbReference type="Proteomes" id="UP000037784">
    <property type="component" value="Unassembled WGS sequence"/>
</dbReference>
<proteinExistence type="predicted"/>
<organism evidence="2 4">
    <name type="scientific">Ardenticatena maritima</name>
    <dbReference type="NCBI Taxonomy" id="872965"/>
    <lineage>
        <taxon>Bacteria</taxon>
        <taxon>Bacillati</taxon>
        <taxon>Chloroflexota</taxon>
        <taxon>Ardenticatenia</taxon>
        <taxon>Ardenticatenales</taxon>
        <taxon>Ardenticatenaceae</taxon>
        <taxon>Ardenticatena</taxon>
    </lineage>
</organism>
<evidence type="ECO:0000313" key="5">
    <source>
        <dbReference type="Proteomes" id="UP000050502"/>
    </source>
</evidence>
<dbReference type="CDD" id="cd04333">
    <property type="entry name" value="ProX_deacylase"/>
    <property type="match status" value="1"/>
</dbReference>
<gene>
    <name evidence="2" type="ORF">ARMA_0081</name>
    <name evidence="3" type="ORF">SE16_08405</name>
</gene>
<reference evidence="3 5" key="2">
    <citation type="submission" date="2015-07" db="EMBL/GenBank/DDBJ databases">
        <title>Whole genome sequence of Ardenticatena maritima DSM 23922.</title>
        <authorList>
            <person name="Hemp J."/>
            <person name="Ward L.M."/>
            <person name="Pace L.A."/>
            <person name="Fischer W.W."/>
        </authorList>
    </citation>
    <scope>NUCLEOTIDE SEQUENCE [LARGE SCALE GENOMIC DNA]</scope>
    <source>
        <strain evidence="3 5">110S</strain>
    </source>
</reference>
<dbReference type="STRING" id="872965.SE16_08405"/>
<dbReference type="AlphaFoldDB" id="A0A0N0RF79"/>
<dbReference type="Gene3D" id="3.90.960.10">
    <property type="entry name" value="YbaK/aminoacyl-tRNA synthetase-associated domain"/>
    <property type="match status" value="1"/>
</dbReference>
<evidence type="ECO:0000259" key="1">
    <source>
        <dbReference type="Pfam" id="PF04073"/>
    </source>
</evidence>
<dbReference type="PANTHER" id="PTHR30411:SF1">
    <property type="entry name" value="CYTOPLASMIC PROTEIN"/>
    <property type="match status" value="1"/>
</dbReference>